<dbReference type="SUPFAM" id="SSF53822">
    <property type="entry name" value="Periplasmic binding protein-like I"/>
    <property type="match status" value="1"/>
</dbReference>
<dbReference type="InterPro" id="IPR028082">
    <property type="entry name" value="Peripla_BP_I"/>
</dbReference>
<dbReference type="PANTHER" id="PTHR30483">
    <property type="entry name" value="LEUCINE-SPECIFIC-BINDING PROTEIN"/>
    <property type="match status" value="1"/>
</dbReference>
<evidence type="ECO:0000313" key="5">
    <source>
        <dbReference type="EMBL" id="VVD69213.1"/>
    </source>
</evidence>
<evidence type="ECO:0000256" key="1">
    <source>
        <dbReference type="ARBA" id="ARBA00010062"/>
    </source>
</evidence>
<dbReference type="InterPro" id="IPR028081">
    <property type="entry name" value="Leu-bd"/>
</dbReference>
<dbReference type="GeneID" id="300402583"/>
<name>A0A5E4S216_9BURK</name>
<feature type="domain" description="Leucine-binding protein" evidence="4">
    <location>
        <begin position="52"/>
        <end position="386"/>
    </location>
</feature>
<proteinExistence type="inferred from homology"/>
<keyword evidence="2 3" id="KW-0732">Signal</keyword>
<accession>A0A5E4S216</accession>
<feature type="signal peptide" evidence="3">
    <location>
        <begin position="1"/>
        <end position="47"/>
    </location>
</feature>
<reference evidence="5 6" key="1">
    <citation type="submission" date="2019-08" db="EMBL/GenBank/DDBJ databases">
        <authorList>
            <person name="Peeters C."/>
        </authorList>
    </citation>
    <scope>NUCLEOTIDE SEQUENCE [LARGE SCALE GENOMIC DNA]</scope>
    <source>
        <strain evidence="5 6">LMG 31114</strain>
    </source>
</reference>
<dbReference type="InterPro" id="IPR051010">
    <property type="entry name" value="BCAA_transport"/>
</dbReference>
<dbReference type="RefSeq" id="WP_150677919.1">
    <property type="nucleotide sequence ID" value="NZ_CABPSK010000001.1"/>
</dbReference>
<feature type="chain" id="PRO_5022882284" evidence="3">
    <location>
        <begin position="48"/>
        <end position="405"/>
    </location>
</feature>
<protein>
    <submittedName>
        <fullName evidence="5">Leu/Ile/Val-binding protein</fullName>
    </submittedName>
</protein>
<sequence>MAANRFTRSFTSSLRSVSLRSATSALSALSVLSICAAVLMAPSPARAQQGAVTIGVTLSTTGPGASLGIPEKQAISMLPQTLGGLPARYVVLDDATDPTMATKNARRLATEDKADAIIGSSTTPACLAVAAVALDTRTPQLGLCPFVPSAAQMRYVFSLPQSVAVMADAVLDDMKAHKVKTLGFIGFSDSYGEAWLKDIQARAAARQIQVAPVERYGRSDQSVTAQVLKLQAANVDAVIVAASGTPGALPMSTLRERGYKGRIYQTHGVANNDFLRVAGKSAEGVILPVGNILVAEQLPGSHPGKAVATDFAKRYEAQYGAGSRNLFAGYAYDAYLVLDHAVAIAAKQAQPGTQAFRDALVTAIEQTKGLAATHGMININAQDHSAYGEDGRVLVTVKGGKWTID</sequence>
<gene>
    <name evidence="5" type="ORF">PPN31114_00518</name>
</gene>
<dbReference type="EMBL" id="CABPSK010000001">
    <property type="protein sequence ID" value="VVD69213.1"/>
    <property type="molecule type" value="Genomic_DNA"/>
</dbReference>
<evidence type="ECO:0000259" key="4">
    <source>
        <dbReference type="Pfam" id="PF13458"/>
    </source>
</evidence>
<dbReference type="Proteomes" id="UP000366945">
    <property type="component" value="Unassembled WGS sequence"/>
</dbReference>
<comment type="similarity">
    <text evidence="1">Belongs to the leucine-binding protein family.</text>
</comment>
<evidence type="ECO:0000313" key="6">
    <source>
        <dbReference type="Proteomes" id="UP000366945"/>
    </source>
</evidence>
<dbReference type="Pfam" id="PF13458">
    <property type="entry name" value="Peripla_BP_6"/>
    <property type="match status" value="1"/>
</dbReference>
<keyword evidence="6" id="KW-1185">Reference proteome</keyword>
<dbReference type="Gene3D" id="3.40.50.2300">
    <property type="match status" value="2"/>
</dbReference>
<dbReference type="CDD" id="cd06333">
    <property type="entry name" value="PBP1_ABC_RPA1789-like"/>
    <property type="match status" value="1"/>
</dbReference>
<evidence type="ECO:0000256" key="2">
    <source>
        <dbReference type="ARBA" id="ARBA00022729"/>
    </source>
</evidence>
<organism evidence="5 6">
    <name type="scientific">Pandoraea pneumonica</name>
    <dbReference type="NCBI Taxonomy" id="2508299"/>
    <lineage>
        <taxon>Bacteria</taxon>
        <taxon>Pseudomonadati</taxon>
        <taxon>Pseudomonadota</taxon>
        <taxon>Betaproteobacteria</taxon>
        <taxon>Burkholderiales</taxon>
        <taxon>Burkholderiaceae</taxon>
        <taxon>Pandoraea</taxon>
    </lineage>
</organism>
<dbReference type="OrthoDB" id="5290698at2"/>
<dbReference type="PANTHER" id="PTHR30483:SF38">
    <property type="entry name" value="BLR7848 PROTEIN"/>
    <property type="match status" value="1"/>
</dbReference>
<dbReference type="AlphaFoldDB" id="A0A5E4S216"/>
<evidence type="ECO:0000256" key="3">
    <source>
        <dbReference type="SAM" id="SignalP"/>
    </source>
</evidence>